<dbReference type="GO" id="GO:0003676">
    <property type="term" value="F:nucleic acid binding"/>
    <property type="evidence" value="ECO:0007669"/>
    <property type="project" value="InterPro"/>
</dbReference>
<comment type="caution">
    <text evidence="2">The sequence shown here is derived from an EMBL/GenBank/DDBJ whole genome shotgun (WGS) entry which is preliminary data.</text>
</comment>
<protein>
    <recommendedName>
        <fullName evidence="1">DUF5641 domain-containing protein</fullName>
    </recommendedName>
</protein>
<feature type="domain" description="DUF5641" evidence="1">
    <location>
        <begin position="153"/>
        <end position="211"/>
    </location>
</feature>
<sequence>MSDLPPERVTSTFPFNRVGLDFAAPLYVKDEQRPALTAYICLFTCIVTRAVHLEVVFDMTTARIGDVADRVEVQHRLSFLVRWLLGAACQIDEERSEEGLGESITAHIGVAHSAVRRHPARISDPAAADETSVESMAGRVSGDSHLTKEMYENQTAAGKGDIVFLVEESVLRNRWKLGMIIEPLTGSDGVTRTVKVRTARGLLIRLRRSLILLEQASVW</sequence>
<evidence type="ECO:0000313" key="3">
    <source>
        <dbReference type="Proteomes" id="UP000054721"/>
    </source>
</evidence>
<gene>
    <name evidence="2" type="ORF">T02_15476</name>
</gene>
<dbReference type="EMBL" id="JYDW01000127">
    <property type="protein sequence ID" value="KRZ54893.1"/>
    <property type="molecule type" value="Genomic_DNA"/>
</dbReference>
<accession>A0A0V1L5W3</accession>
<dbReference type="OrthoDB" id="5869543at2759"/>
<evidence type="ECO:0000313" key="2">
    <source>
        <dbReference type="EMBL" id="KRZ54893.1"/>
    </source>
</evidence>
<dbReference type="Gene3D" id="3.30.420.10">
    <property type="entry name" value="Ribonuclease H-like superfamily/Ribonuclease H"/>
    <property type="match status" value="1"/>
</dbReference>
<dbReference type="PANTHER" id="PTHR47331">
    <property type="entry name" value="PHD-TYPE DOMAIN-CONTAINING PROTEIN"/>
    <property type="match status" value="1"/>
</dbReference>
<evidence type="ECO:0000259" key="1">
    <source>
        <dbReference type="Pfam" id="PF18701"/>
    </source>
</evidence>
<dbReference type="STRING" id="6335.A0A0V1L5W3"/>
<dbReference type="InterPro" id="IPR040676">
    <property type="entry name" value="DUF5641"/>
</dbReference>
<dbReference type="AlphaFoldDB" id="A0A0V1L5W3"/>
<dbReference type="InterPro" id="IPR036397">
    <property type="entry name" value="RNaseH_sf"/>
</dbReference>
<keyword evidence="3" id="KW-1185">Reference proteome</keyword>
<dbReference type="Proteomes" id="UP000054721">
    <property type="component" value="Unassembled WGS sequence"/>
</dbReference>
<organism evidence="2 3">
    <name type="scientific">Trichinella nativa</name>
    <dbReference type="NCBI Taxonomy" id="6335"/>
    <lineage>
        <taxon>Eukaryota</taxon>
        <taxon>Metazoa</taxon>
        <taxon>Ecdysozoa</taxon>
        <taxon>Nematoda</taxon>
        <taxon>Enoplea</taxon>
        <taxon>Dorylaimia</taxon>
        <taxon>Trichinellida</taxon>
        <taxon>Trichinellidae</taxon>
        <taxon>Trichinella</taxon>
    </lineage>
</organism>
<name>A0A0V1L5W3_9BILA</name>
<reference evidence="2 3" key="1">
    <citation type="submission" date="2015-05" db="EMBL/GenBank/DDBJ databases">
        <title>Evolution of Trichinella species and genotypes.</title>
        <authorList>
            <person name="Korhonen P.K."/>
            <person name="Edoardo P."/>
            <person name="Giuseppe L.R."/>
            <person name="Gasser R.B."/>
        </authorList>
    </citation>
    <scope>NUCLEOTIDE SEQUENCE [LARGE SCALE GENOMIC DNA]</scope>
    <source>
        <strain evidence="2">ISS10</strain>
    </source>
</reference>
<proteinExistence type="predicted"/>
<dbReference type="Pfam" id="PF18701">
    <property type="entry name" value="DUF5641"/>
    <property type="match status" value="1"/>
</dbReference>